<reference evidence="5" key="2">
    <citation type="submission" date="2023-06" db="EMBL/GenBank/DDBJ databases">
        <title>Itaconate inhibition of nontuberculous mycobacteria.</title>
        <authorList>
            <person name="Spilker T."/>
        </authorList>
    </citation>
    <scope>NUCLEOTIDE SEQUENCE [LARGE SCALE GENOMIC DNA]</scope>
    <source>
        <strain evidence="5">FLAC1071</strain>
    </source>
</reference>
<sequence>MGAPRIGIAGRVVWHAAAIAAVGAASTGCGGSGKPPPPSAAESGPSASPTGSGAVTGPPPGQPTDYGYLLIKPGDVGGGLTAPQSPMLNPNNAPGVAQLFANADSGRRLWDTIVVTADPSAAAAELAGSKSEYAGKVVGDWRPVAVGANGSTISGASPDNSQAMTVLLFTEGKALVTLEFDSAPDDPFDPAVTVDIARKQDEAIKRGLPG</sequence>
<reference evidence="3 5" key="3">
    <citation type="submission" date="2023-06" db="EMBL/GenBank/DDBJ databases">
        <title>Itaconate inhibition of nontuberculous mycobacteria.</title>
        <authorList>
            <person name="Breen P."/>
            <person name="Zimbric M."/>
            <person name="Caverly L."/>
        </authorList>
    </citation>
    <scope>NUCLEOTIDE SEQUENCE [LARGE SCALE GENOMIC DNA]</scope>
    <source>
        <strain evidence="3 5">FLAC1071</strain>
    </source>
</reference>
<protein>
    <recommendedName>
        <fullName evidence="6">Lipoprotein LpqN</fullName>
    </recommendedName>
</protein>
<evidence type="ECO:0000313" key="5">
    <source>
        <dbReference type="Proteomes" id="UP001529272"/>
    </source>
</evidence>
<keyword evidence="5" id="KW-1185">Reference proteome</keyword>
<gene>
    <name evidence="2" type="ORF">MYCOZU2_05646</name>
    <name evidence="3" type="ORF">QRB35_01665</name>
</gene>
<proteinExistence type="predicted"/>
<evidence type="ECO:0000313" key="4">
    <source>
        <dbReference type="Proteomes" id="UP000198286"/>
    </source>
</evidence>
<dbReference type="EMBL" id="JASZZX010000001">
    <property type="protein sequence ID" value="MDM3924733.1"/>
    <property type="molecule type" value="Genomic_DNA"/>
</dbReference>
<name>A0A7U5MQW1_MYCIT</name>
<reference evidence="3" key="4">
    <citation type="submission" date="2023-06" db="EMBL/GenBank/DDBJ databases">
        <authorList>
            <person name="Spilker T."/>
        </authorList>
    </citation>
    <scope>NUCLEOTIDE SEQUENCE</scope>
    <source>
        <strain evidence="3">FLAC1071</strain>
    </source>
</reference>
<feature type="region of interest" description="Disordered" evidence="1">
    <location>
        <begin position="25"/>
        <end position="67"/>
    </location>
</feature>
<dbReference type="PROSITE" id="PS51257">
    <property type="entry name" value="PROKAR_LIPOPROTEIN"/>
    <property type="match status" value="1"/>
</dbReference>
<accession>A0A7U5MQW1</accession>
<dbReference type="Proteomes" id="UP000198286">
    <property type="component" value="Chromosome"/>
</dbReference>
<dbReference type="Proteomes" id="UP001529272">
    <property type="component" value="Unassembled WGS sequence"/>
</dbReference>
<evidence type="ECO:0000256" key="1">
    <source>
        <dbReference type="SAM" id="MobiDB-lite"/>
    </source>
</evidence>
<reference evidence="2 4" key="1">
    <citation type="journal article" date="2017" name="Lancet Infect. Dis.">
        <title>Global outbreak of severe Mycobacterium chimaera disease after cardiac surgery: a molecular epidemiological study.</title>
        <authorList>
            <person name="van Ingen J."/>
            <person name="Kohl T."/>
            <person name="Kranzer K."/>
            <person name="Hasse B."/>
            <person name="Keller P."/>
            <person name="Szafranska A."/>
            <person name="Hillemann D."/>
            <person name="Chand M."/>
            <person name="Schreiber P."/>
            <person name="Sommerstein R."/>
            <person name="Berger C."/>
            <person name="Genoni M."/>
            <person name="Ruegg C."/>
            <person name="Troillet N."/>
            <person name="Widmer A.F."/>
            <person name="Becker S.L."/>
            <person name="Herrmann M."/>
            <person name="Eckmanns T."/>
            <person name="Haller S."/>
            <person name="Hoeller C."/>
            <person name="Debast S.B."/>
            <person name="Wolfhagen M.J."/>
            <person name="Hopman J."/>
            <person name="Kluytmans J."/>
            <person name="Langelaar M."/>
            <person name="Notermans D.W."/>
            <person name="ten Oever J."/>
            <person name="van den Barselaar P."/>
            <person name="Vonk A.B.A."/>
            <person name="Vos M.C."/>
            <person name="Ahmed N."/>
            <person name="Brown T."/>
            <person name="Crook D."/>
            <person name="Lamagni T."/>
            <person name="Phin N."/>
            <person name="Smith E.G."/>
            <person name="Zambon M."/>
            <person name="Serr A."/>
            <person name="Goetting T."/>
            <person name="Ebner W."/>
            <person name="Thuermer A."/>
            <person name="Utpatel C."/>
            <person name="Sproer C."/>
            <person name="Bunk B."/>
            <person name="Nubel U."/>
            <person name="Bloemberg G."/>
            <person name="Bottger E."/>
            <person name="Niemann S."/>
            <person name="Wagner D."/>
            <person name="Sax H."/>
        </authorList>
    </citation>
    <scope>NUCLEOTIDE SEQUENCE [LARGE SCALE GENOMIC DNA]</scope>
    <source>
        <strain evidence="2 4">ZUERICH-2</strain>
    </source>
</reference>
<dbReference type="AlphaFoldDB" id="A0A7U5MQW1"/>
<feature type="compositionally biased region" description="Low complexity" evidence="1">
    <location>
        <begin position="40"/>
        <end position="53"/>
    </location>
</feature>
<dbReference type="RefSeq" id="WP_089152350.1">
    <property type="nucleotide sequence ID" value="NZ_CP015267.1"/>
</dbReference>
<evidence type="ECO:0008006" key="6">
    <source>
        <dbReference type="Google" id="ProtNLM"/>
    </source>
</evidence>
<dbReference type="EMBL" id="CP015267">
    <property type="protein sequence ID" value="ASL17992.1"/>
    <property type="molecule type" value="Genomic_DNA"/>
</dbReference>
<evidence type="ECO:0000313" key="2">
    <source>
        <dbReference type="EMBL" id="ASL17992.1"/>
    </source>
</evidence>
<organism evidence="2 4">
    <name type="scientific">Mycobacterium intracellulare subsp. chimaera</name>
    <dbReference type="NCBI Taxonomy" id="222805"/>
    <lineage>
        <taxon>Bacteria</taxon>
        <taxon>Bacillati</taxon>
        <taxon>Actinomycetota</taxon>
        <taxon>Actinomycetes</taxon>
        <taxon>Mycobacteriales</taxon>
        <taxon>Mycobacteriaceae</taxon>
        <taxon>Mycobacterium</taxon>
        <taxon>Mycobacterium avium complex (MAC)</taxon>
    </lineage>
</organism>
<evidence type="ECO:0000313" key="3">
    <source>
        <dbReference type="EMBL" id="MDM3924733.1"/>
    </source>
</evidence>